<dbReference type="FunFam" id="3.30.2160.10:FF:000001">
    <property type="entry name" value="E3 ubiquitin-protein ligase NEDD4-like"/>
    <property type="match status" value="1"/>
</dbReference>
<dbReference type="Gene3D" id="3.90.1750.10">
    <property type="entry name" value="Hect, E3 ligase catalytic domains"/>
    <property type="match status" value="1"/>
</dbReference>
<dbReference type="FunFam" id="3.30.2410.10:FF:000001">
    <property type="entry name" value="E3 ubiquitin-protein ligase NEDD4-like"/>
    <property type="match status" value="1"/>
</dbReference>
<dbReference type="CDD" id="cd00201">
    <property type="entry name" value="WW"/>
    <property type="match status" value="3"/>
</dbReference>
<comment type="caution">
    <text evidence="14">The sequence shown here is derived from an EMBL/GenBank/DDBJ whole genome shotgun (WGS) entry which is preliminary data.</text>
</comment>
<organism evidence="14 15">
    <name type="scientific">Synchytrium microbalum</name>
    <dbReference type="NCBI Taxonomy" id="1806994"/>
    <lineage>
        <taxon>Eukaryota</taxon>
        <taxon>Fungi</taxon>
        <taxon>Fungi incertae sedis</taxon>
        <taxon>Chytridiomycota</taxon>
        <taxon>Chytridiomycota incertae sedis</taxon>
        <taxon>Chytridiomycetes</taxon>
        <taxon>Synchytriales</taxon>
        <taxon>Synchytriaceae</taxon>
        <taxon>Synchytrium</taxon>
    </lineage>
</organism>
<dbReference type="Pfam" id="PF00397">
    <property type="entry name" value="WW"/>
    <property type="match status" value="3"/>
</dbReference>
<evidence type="ECO:0000256" key="5">
    <source>
        <dbReference type="ARBA" id="ARBA00022679"/>
    </source>
</evidence>
<dbReference type="PANTHER" id="PTHR11254:SF440">
    <property type="entry name" value="E3 UBIQUITIN-PROTEIN LIGASE NEDD-4"/>
    <property type="match status" value="1"/>
</dbReference>
<feature type="compositionally biased region" description="Low complexity" evidence="11">
    <location>
        <begin position="34"/>
        <end position="61"/>
    </location>
</feature>
<reference evidence="14 15" key="1">
    <citation type="journal article" date="2019" name="Sci. Rep.">
        <title>Comparative genomics of chytrid fungi reveal insights into the obligate biotrophic and pathogenic lifestyle of Synchytrium endobioticum.</title>
        <authorList>
            <person name="van de Vossenberg B.T.L.H."/>
            <person name="Warris S."/>
            <person name="Nguyen H.D.T."/>
            <person name="van Gent-Pelzer M.P.E."/>
            <person name="Joly D.L."/>
            <person name="van de Geest H.C."/>
            <person name="Bonants P.J.M."/>
            <person name="Smith D.S."/>
            <person name="Levesque C.A."/>
            <person name="van der Lee T.A.J."/>
        </authorList>
    </citation>
    <scope>NUCLEOTIDE SEQUENCE [LARGE SCALE GENOMIC DNA]</scope>
    <source>
        <strain evidence="14 15">JEL517</strain>
    </source>
</reference>
<proteinExistence type="predicted"/>
<feature type="active site" description="Glycyl thioester intermediate" evidence="9 10">
    <location>
        <position position="717"/>
    </location>
</feature>
<evidence type="ECO:0000259" key="12">
    <source>
        <dbReference type="PROSITE" id="PS50020"/>
    </source>
</evidence>
<dbReference type="CDD" id="cd00078">
    <property type="entry name" value="HECTc"/>
    <property type="match status" value="1"/>
</dbReference>
<feature type="compositionally biased region" description="Low complexity" evidence="11">
    <location>
        <begin position="78"/>
        <end position="107"/>
    </location>
</feature>
<evidence type="ECO:0000256" key="9">
    <source>
        <dbReference type="PIRSR" id="PIRSR001569-1"/>
    </source>
</evidence>
<feature type="domain" description="WW" evidence="12">
    <location>
        <begin position="115"/>
        <end position="148"/>
    </location>
</feature>
<dbReference type="GO" id="GO:0006511">
    <property type="term" value="P:ubiquitin-dependent protein catabolic process"/>
    <property type="evidence" value="ECO:0007669"/>
    <property type="project" value="InterPro"/>
</dbReference>
<dbReference type="Gene3D" id="3.30.2160.10">
    <property type="entry name" value="Hect, E3 ligase catalytic domain"/>
    <property type="match status" value="1"/>
</dbReference>
<evidence type="ECO:0000256" key="8">
    <source>
        <dbReference type="PIRNR" id="PIRNR001569"/>
    </source>
</evidence>
<keyword evidence="6" id="KW-0677">Repeat</keyword>
<dbReference type="SMART" id="SM00119">
    <property type="entry name" value="HECTc"/>
    <property type="match status" value="1"/>
</dbReference>
<evidence type="ECO:0000256" key="2">
    <source>
        <dbReference type="ARBA" id="ARBA00004496"/>
    </source>
</evidence>
<feature type="domain" description="WW" evidence="12">
    <location>
        <begin position="251"/>
        <end position="284"/>
    </location>
</feature>
<feature type="domain" description="WW" evidence="12">
    <location>
        <begin position="328"/>
        <end position="361"/>
    </location>
</feature>
<protein>
    <recommendedName>
        <fullName evidence="8">E3 ubiquitin-protein ligase</fullName>
        <ecNumber evidence="8">2.3.2.26</ecNumber>
    </recommendedName>
</protein>
<feature type="region of interest" description="Disordered" evidence="11">
    <location>
        <begin position="77"/>
        <end position="122"/>
    </location>
</feature>
<evidence type="ECO:0000259" key="13">
    <source>
        <dbReference type="PROSITE" id="PS50237"/>
    </source>
</evidence>
<feature type="domain" description="HECT" evidence="13">
    <location>
        <begin position="417"/>
        <end position="749"/>
    </location>
</feature>
<dbReference type="InterPro" id="IPR024928">
    <property type="entry name" value="E3_ub_ligase_SMURF1"/>
</dbReference>
<dbReference type="FunFam" id="2.20.70.10:FF:000017">
    <property type="entry name" value="E3 ubiquitin-protein ligase"/>
    <property type="match status" value="1"/>
</dbReference>
<dbReference type="GO" id="GO:0005737">
    <property type="term" value="C:cytoplasm"/>
    <property type="evidence" value="ECO:0007669"/>
    <property type="project" value="UniProtKB-SubCell"/>
</dbReference>
<dbReference type="Pfam" id="PF00632">
    <property type="entry name" value="HECT"/>
    <property type="match status" value="1"/>
</dbReference>
<dbReference type="InterPro" id="IPR035983">
    <property type="entry name" value="Hect_E3_ubiquitin_ligase"/>
</dbReference>
<dbReference type="GO" id="GO:0061630">
    <property type="term" value="F:ubiquitin protein ligase activity"/>
    <property type="evidence" value="ECO:0007669"/>
    <property type="project" value="UniProtKB-EC"/>
</dbReference>
<dbReference type="GO" id="GO:0016567">
    <property type="term" value="P:protein ubiquitination"/>
    <property type="evidence" value="ECO:0007669"/>
    <property type="project" value="UniProtKB-UniPathway"/>
</dbReference>
<dbReference type="InterPro" id="IPR036020">
    <property type="entry name" value="WW_dom_sf"/>
</dbReference>
<keyword evidence="4" id="KW-0963">Cytoplasm</keyword>
<evidence type="ECO:0000256" key="11">
    <source>
        <dbReference type="SAM" id="MobiDB-lite"/>
    </source>
</evidence>
<dbReference type="AlphaFoldDB" id="A0A507CIK1"/>
<dbReference type="Proteomes" id="UP000319731">
    <property type="component" value="Unassembled WGS sequence"/>
</dbReference>
<evidence type="ECO:0000256" key="7">
    <source>
        <dbReference type="ARBA" id="ARBA00022786"/>
    </source>
</evidence>
<dbReference type="PANTHER" id="PTHR11254">
    <property type="entry name" value="HECT DOMAIN UBIQUITIN-PROTEIN LIGASE"/>
    <property type="match status" value="1"/>
</dbReference>
<dbReference type="InterPro" id="IPR001202">
    <property type="entry name" value="WW_dom"/>
</dbReference>
<dbReference type="SMART" id="SM00456">
    <property type="entry name" value="WW"/>
    <property type="match status" value="3"/>
</dbReference>
<gene>
    <name evidence="14" type="ORF">SmJEL517_g00065</name>
</gene>
<keyword evidence="15" id="KW-1185">Reference proteome</keyword>
<comment type="subcellular location">
    <subcellularLocation>
        <location evidence="2">Cytoplasm</location>
    </subcellularLocation>
</comment>
<dbReference type="UniPathway" id="UPA00143"/>
<name>A0A507CIK1_9FUNG</name>
<evidence type="ECO:0000256" key="1">
    <source>
        <dbReference type="ARBA" id="ARBA00000885"/>
    </source>
</evidence>
<dbReference type="Gene3D" id="3.30.2410.10">
    <property type="entry name" value="Hect, E3 ligase catalytic domain"/>
    <property type="match status" value="1"/>
</dbReference>
<accession>A0A507CIK1</accession>
<evidence type="ECO:0000313" key="15">
    <source>
        <dbReference type="Proteomes" id="UP000319731"/>
    </source>
</evidence>
<comment type="pathway">
    <text evidence="3 8">Protein modification; protein ubiquitination.</text>
</comment>
<dbReference type="OrthoDB" id="8068875at2759"/>
<evidence type="ECO:0000313" key="14">
    <source>
        <dbReference type="EMBL" id="TPX38046.1"/>
    </source>
</evidence>
<dbReference type="PIRSF" id="PIRSF001569">
    <property type="entry name" value="E3_ub_ligase_SMURF1"/>
    <property type="match status" value="1"/>
</dbReference>
<dbReference type="SUPFAM" id="SSF51045">
    <property type="entry name" value="WW domain"/>
    <property type="match status" value="3"/>
</dbReference>
<dbReference type="PROSITE" id="PS50020">
    <property type="entry name" value="WW_DOMAIN_2"/>
    <property type="match status" value="3"/>
</dbReference>
<dbReference type="STRING" id="1806994.A0A507CIK1"/>
<evidence type="ECO:0000256" key="4">
    <source>
        <dbReference type="ARBA" id="ARBA00022490"/>
    </source>
</evidence>
<evidence type="ECO:0000256" key="10">
    <source>
        <dbReference type="PROSITE-ProRule" id="PRU00104"/>
    </source>
</evidence>
<dbReference type="PROSITE" id="PS01159">
    <property type="entry name" value="WW_DOMAIN_1"/>
    <property type="match status" value="3"/>
</dbReference>
<keyword evidence="7 8" id="KW-0833">Ubl conjugation pathway</keyword>
<dbReference type="EC" id="2.3.2.26" evidence="8"/>
<sequence>MSSPPNEIPPRRTTVSDRTGQPVVNSPIPGRTASVRSDISSQSSASLITTNTIPPRSIIPSPTSPVTGNQMLFSAMASQQSPISPTSSTSSLPLSAGGAVAGQSASANSTSDSFGPLPQGWERRQDGVGRIYYVDHSTRTTTWKRPIAQQTKADSLQQAANARLIDWRQAQQRTLPNVDASAMNMDALQAALPNQQPQQPQVQYIIPQQQQSIASQQQQPTIQQPNMLNMQLTPQQQQAAAQQQQQLQRQLPLPPGWQMHYTADGRSYFVDHNTRTTTWHDPRITLLQRQVELQRQAQSALANGGALTQEQITVLLEQVSRQSQEILGNLPAGWEMRMMPNGRTYFVDHNTKQTSWDDPRLPSSLGQDVPQYKQDFRQKLVFLRTQPHMRLQPGQCQITVRRDNIFEDSYAEIMKLPAHHLRNRLMITFAGEAGKDFGGLSREFFFLLSHEMFNPFYCLFEYSASDNYTLQINPNSGINPNHLNYFRFVGRVTGLGIFHQKYIDAFFISAFYKMLLRKKITLQDLQGVDLQLYNNLQWALQNPIDDMEFTFSTDEDQFGATVTVDLKPDGRNILVTDENKVEYCDLFVRHRIYERIKDQFSAFAAGFHEIIPYEIISVFDERELELLIAGTNEVDVDDWKKHTDYRTYNSEDQVVKWFWQLVREWDTEKKARLLQFVTGTSRVPISGFKDLQGADGPRRFTIEKGSDDRGLPKSHTCFNRIDLPDYKSYETLEQKLTMAVEETQGFAEQ</sequence>
<evidence type="ECO:0000256" key="3">
    <source>
        <dbReference type="ARBA" id="ARBA00004906"/>
    </source>
</evidence>
<dbReference type="EMBL" id="QEAO01000001">
    <property type="protein sequence ID" value="TPX38046.1"/>
    <property type="molecule type" value="Genomic_DNA"/>
</dbReference>
<dbReference type="InterPro" id="IPR000569">
    <property type="entry name" value="HECT_dom"/>
</dbReference>
<dbReference type="FunFam" id="3.90.1750.10:FF:000079">
    <property type="entry name" value="E3 ubiquitin-protein ligase"/>
    <property type="match status" value="1"/>
</dbReference>
<dbReference type="InterPro" id="IPR050409">
    <property type="entry name" value="E3_ubiq-protein_ligase"/>
</dbReference>
<dbReference type="RefSeq" id="XP_031027761.1">
    <property type="nucleotide sequence ID" value="XM_031165995.1"/>
</dbReference>
<dbReference type="GeneID" id="42001292"/>
<evidence type="ECO:0000256" key="6">
    <source>
        <dbReference type="ARBA" id="ARBA00022737"/>
    </source>
</evidence>
<keyword evidence="5 8" id="KW-0808">Transferase</keyword>
<comment type="catalytic activity">
    <reaction evidence="1 8">
        <text>S-ubiquitinyl-[E2 ubiquitin-conjugating enzyme]-L-cysteine + [acceptor protein]-L-lysine = [E2 ubiquitin-conjugating enzyme]-L-cysteine + N(6)-ubiquitinyl-[acceptor protein]-L-lysine.</text>
        <dbReference type="EC" id="2.3.2.26"/>
    </reaction>
</comment>
<dbReference type="PROSITE" id="PS50237">
    <property type="entry name" value="HECT"/>
    <property type="match status" value="1"/>
</dbReference>
<feature type="region of interest" description="Disordered" evidence="11">
    <location>
        <begin position="1"/>
        <end position="61"/>
    </location>
</feature>
<dbReference type="SUPFAM" id="SSF56204">
    <property type="entry name" value="Hect, E3 ligase catalytic domain"/>
    <property type="match status" value="1"/>
</dbReference>
<dbReference type="Gene3D" id="2.20.70.10">
    <property type="match status" value="2"/>
</dbReference>